<comment type="caution">
    <text evidence="2">The sequence shown here is derived from an EMBL/GenBank/DDBJ whole genome shotgun (WGS) entry which is preliminary data.</text>
</comment>
<evidence type="ECO:0000313" key="3">
    <source>
        <dbReference type="Proteomes" id="UP000617041"/>
    </source>
</evidence>
<feature type="chain" id="PRO_5037910244" evidence="1">
    <location>
        <begin position="33"/>
        <end position="368"/>
    </location>
</feature>
<dbReference type="EMBL" id="JAEDAO010000001">
    <property type="protein sequence ID" value="MBK0392089.1"/>
    <property type="molecule type" value="Genomic_DNA"/>
</dbReference>
<keyword evidence="1" id="KW-0732">Signal</keyword>
<protein>
    <submittedName>
        <fullName evidence="2">Uncharacterized protein</fullName>
    </submittedName>
</protein>
<dbReference type="AlphaFoldDB" id="A0A934PX37"/>
<dbReference type="Proteomes" id="UP000617041">
    <property type="component" value="Unassembled WGS sequence"/>
</dbReference>
<evidence type="ECO:0000256" key="1">
    <source>
        <dbReference type="SAM" id="SignalP"/>
    </source>
</evidence>
<gene>
    <name evidence="2" type="ORF">I8E28_05760</name>
</gene>
<name>A0A934PX37_9BURK</name>
<sequence length="368" mass="37890">MRAAQRSPLLRPSHLLALALAWPALLPLPAHPQQTAAASPVVDSLEVNADAGLTQGSTLDFTVRGTPRAQARVQLVGSGISIALHERAPGLYTGRYTLGRADRIDVSQPIQATLRANGRMVISKFDFPGSFQALRGAAPAQAAQATPPRIDTFGADPVASLQPGSELRFVVDGTPGARASVSVPGIADALPLREGRPGHYVGRYTLRTTDSVQSGPIVATLRQGDVVSSAQLSGPLVASASPTTTLGAASTTVVPVVVPATTPLSLQVLSPAAGTTVESSSVLVRGRTTPFATVHAQVHAIAPAPAGRATVALPVTQQRVQADANGNFSFGLGAQAVPPGARLDVQLEASQGAQSTPVQRLELYQRQG</sequence>
<reference evidence="2" key="1">
    <citation type="submission" date="2020-12" db="EMBL/GenBank/DDBJ databases">
        <title>Ramlibacter sp. nov., isolated from a freshwater alga, Cryptomonas.</title>
        <authorList>
            <person name="Kim H.M."/>
            <person name="Jeon C.O."/>
        </authorList>
    </citation>
    <scope>NUCLEOTIDE SEQUENCE</scope>
    <source>
        <strain evidence="2">CrO1</strain>
    </source>
</reference>
<keyword evidence="3" id="KW-1185">Reference proteome</keyword>
<evidence type="ECO:0000313" key="2">
    <source>
        <dbReference type="EMBL" id="MBK0392089.1"/>
    </source>
</evidence>
<dbReference type="RefSeq" id="WP_200787042.1">
    <property type="nucleotide sequence ID" value="NZ_JAEDAO010000001.1"/>
</dbReference>
<feature type="signal peptide" evidence="1">
    <location>
        <begin position="1"/>
        <end position="32"/>
    </location>
</feature>
<proteinExistence type="predicted"/>
<accession>A0A934PX37</accession>
<organism evidence="2 3">
    <name type="scientific">Ramlibacter algicola</name>
    <dbReference type="NCBI Taxonomy" id="2795217"/>
    <lineage>
        <taxon>Bacteria</taxon>
        <taxon>Pseudomonadati</taxon>
        <taxon>Pseudomonadota</taxon>
        <taxon>Betaproteobacteria</taxon>
        <taxon>Burkholderiales</taxon>
        <taxon>Comamonadaceae</taxon>
        <taxon>Ramlibacter</taxon>
    </lineage>
</organism>